<comment type="caution">
    <text evidence="2">The sequence shown here is derived from an EMBL/GenBank/DDBJ whole genome shotgun (WGS) entry which is preliminary data.</text>
</comment>
<evidence type="ECO:0000256" key="1">
    <source>
        <dbReference type="SAM" id="MobiDB-lite"/>
    </source>
</evidence>
<organism evidence="2 3">
    <name type="scientific">Nephila pilipes</name>
    <name type="common">Giant wood spider</name>
    <name type="synonym">Nephila maculata</name>
    <dbReference type="NCBI Taxonomy" id="299642"/>
    <lineage>
        <taxon>Eukaryota</taxon>
        <taxon>Metazoa</taxon>
        <taxon>Ecdysozoa</taxon>
        <taxon>Arthropoda</taxon>
        <taxon>Chelicerata</taxon>
        <taxon>Arachnida</taxon>
        <taxon>Araneae</taxon>
        <taxon>Araneomorphae</taxon>
        <taxon>Entelegynae</taxon>
        <taxon>Araneoidea</taxon>
        <taxon>Nephilidae</taxon>
        <taxon>Nephila</taxon>
    </lineage>
</organism>
<keyword evidence="3" id="KW-1185">Reference proteome</keyword>
<accession>A0A8X6TFF2</accession>
<gene>
    <name evidence="2" type="ORF">NPIL_460941</name>
</gene>
<dbReference type="AlphaFoldDB" id="A0A8X6TFF2"/>
<dbReference type="EMBL" id="BMAW01008619">
    <property type="protein sequence ID" value="GFT09341.1"/>
    <property type="molecule type" value="Genomic_DNA"/>
</dbReference>
<evidence type="ECO:0000313" key="3">
    <source>
        <dbReference type="Proteomes" id="UP000887013"/>
    </source>
</evidence>
<name>A0A8X6TFF2_NEPPI</name>
<evidence type="ECO:0000313" key="2">
    <source>
        <dbReference type="EMBL" id="GFT09341.1"/>
    </source>
</evidence>
<proteinExistence type="predicted"/>
<reference evidence="2" key="1">
    <citation type="submission" date="2020-08" db="EMBL/GenBank/DDBJ databases">
        <title>Multicomponent nature underlies the extraordinary mechanical properties of spider dragline silk.</title>
        <authorList>
            <person name="Kono N."/>
            <person name="Nakamura H."/>
            <person name="Mori M."/>
            <person name="Yoshida Y."/>
            <person name="Ohtoshi R."/>
            <person name="Malay A.D."/>
            <person name="Moran D.A.P."/>
            <person name="Tomita M."/>
            <person name="Numata K."/>
            <person name="Arakawa K."/>
        </authorList>
    </citation>
    <scope>NUCLEOTIDE SEQUENCE</scope>
</reference>
<dbReference type="Proteomes" id="UP000887013">
    <property type="component" value="Unassembled WGS sequence"/>
</dbReference>
<feature type="region of interest" description="Disordered" evidence="1">
    <location>
        <begin position="93"/>
        <end position="117"/>
    </location>
</feature>
<sequence length="143" mass="15749">MKAACFSCSFSLASASEGRERGSSPPPHQFPISHLQYEAGGLKGKSRIKAGRRSALALSRSCTLNEDWHLCAEAAAATTHRLQIRFSLGHRERNGLEDVSSHARKSRSFPPPLPFPPSPTPPPFQVPFAPHCTVLPFYFHRTN</sequence>
<dbReference type="OrthoDB" id="10582673at2759"/>
<protein>
    <submittedName>
        <fullName evidence="2">Uncharacterized protein</fullName>
    </submittedName>
</protein>